<evidence type="ECO:0000256" key="1">
    <source>
        <dbReference type="ARBA" id="ARBA00004141"/>
    </source>
</evidence>
<keyword evidence="3 8" id="KW-0812">Transmembrane</keyword>
<evidence type="ECO:0000256" key="4">
    <source>
        <dbReference type="ARBA" id="ARBA00022889"/>
    </source>
</evidence>
<evidence type="ECO:0000256" key="6">
    <source>
        <dbReference type="ARBA" id="ARBA00023136"/>
    </source>
</evidence>
<evidence type="ECO:0000256" key="2">
    <source>
        <dbReference type="ARBA" id="ARBA00008141"/>
    </source>
</evidence>
<dbReference type="AlphaFoldDB" id="A0A8K0EY08"/>
<evidence type="ECO:0000256" key="8">
    <source>
        <dbReference type="SAM" id="Phobius"/>
    </source>
</evidence>
<comment type="similarity">
    <text evidence="2">Belongs to the ninjurin family.</text>
</comment>
<dbReference type="OrthoDB" id="10002462at2759"/>
<gene>
    <name evidence="9" type="primary">NINJ1</name>
    <name evidence="9" type="ORF">BLAG_LOCUS24557</name>
</gene>
<dbReference type="InterPro" id="IPR007007">
    <property type="entry name" value="Ninjurin"/>
</dbReference>
<reference evidence="9" key="1">
    <citation type="submission" date="2022-01" db="EMBL/GenBank/DDBJ databases">
        <authorList>
            <person name="Braso-Vives M."/>
        </authorList>
    </citation>
    <scope>NUCLEOTIDE SEQUENCE</scope>
</reference>
<feature type="transmembrane region" description="Helical" evidence="8">
    <location>
        <begin position="71"/>
        <end position="95"/>
    </location>
</feature>
<feature type="region of interest" description="Disordered" evidence="7">
    <location>
        <begin position="1"/>
        <end position="28"/>
    </location>
</feature>
<dbReference type="GO" id="GO:0007155">
    <property type="term" value="P:cell adhesion"/>
    <property type="evidence" value="ECO:0007669"/>
    <property type="project" value="UniProtKB-KW"/>
</dbReference>
<dbReference type="Pfam" id="PF04923">
    <property type="entry name" value="Ninjurin"/>
    <property type="match status" value="1"/>
</dbReference>
<comment type="subcellular location">
    <subcellularLocation>
        <location evidence="1">Membrane</location>
        <topology evidence="1">Multi-pass membrane protein</topology>
    </subcellularLocation>
</comment>
<feature type="transmembrane region" description="Helical" evidence="8">
    <location>
        <begin position="120"/>
        <end position="143"/>
    </location>
</feature>
<dbReference type="PANTHER" id="PTHR12316:SF17">
    <property type="entry name" value="NINJURIN C, ISOFORM D"/>
    <property type="match status" value="1"/>
</dbReference>
<name>A0A8K0EY08_BRALA</name>
<evidence type="ECO:0000313" key="10">
    <source>
        <dbReference type="Proteomes" id="UP000838412"/>
    </source>
</evidence>
<dbReference type="GO" id="GO:0042246">
    <property type="term" value="P:tissue regeneration"/>
    <property type="evidence" value="ECO:0007669"/>
    <property type="project" value="InterPro"/>
</dbReference>
<sequence length="156" mass="16653">MASTSRETNDASKAAWAEPERQVPGPKKPIANLDAFTSRKTVSQGLLDISLLTANVAQLKFVLDQGVDQSYFYILVTLLCLSVALQVVLAALLVYKYGQSVEDDDDEGLRGKSLTKFNNWTTILSLFITVINIVVSAFGISVIDPSAGGPGNGSAT</sequence>
<keyword evidence="10" id="KW-1185">Reference proteome</keyword>
<evidence type="ECO:0000256" key="5">
    <source>
        <dbReference type="ARBA" id="ARBA00022989"/>
    </source>
</evidence>
<proteinExistence type="inferred from homology"/>
<dbReference type="GO" id="GO:0016020">
    <property type="term" value="C:membrane"/>
    <property type="evidence" value="ECO:0007669"/>
    <property type="project" value="UniProtKB-SubCell"/>
</dbReference>
<dbReference type="Proteomes" id="UP000838412">
    <property type="component" value="Chromosome 9"/>
</dbReference>
<evidence type="ECO:0000256" key="7">
    <source>
        <dbReference type="SAM" id="MobiDB-lite"/>
    </source>
</evidence>
<keyword evidence="4" id="KW-0130">Cell adhesion</keyword>
<evidence type="ECO:0000313" key="9">
    <source>
        <dbReference type="EMBL" id="CAH1273131.1"/>
    </source>
</evidence>
<evidence type="ECO:0000256" key="3">
    <source>
        <dbReference type="ARBA" id="ARBA00022692"/>
    </source>
</evidence>
<dbReference type="EMBL" id="OV696694">
    <property type="protein sequence ID" value="CAH1273131.1"/>
    <property type="molecule type" value="Genomic_DNA"/>
</dbReference>
<accession>A0A8K0EY08</accession>
<dbReference type="PANTHER" id="PTHR12316">
    <property type="entry name" value="NINJURIN-RELATED"/>
    <property type="match status" value="1"/>
</dbReference>
<protein>
    <submittedName>
        <fullName evidence="9">NINJ1 protein</fullName>
    </submittedName>
</protein>
<keyword evidence="6 8" id="KW-0472">Membrane</keyword>
<organism evidence="9 10">
    <name type="scientific">Branchiostoma lanceolatum</name>
    <name type="common">Common lancelet</name>
    <name type="synonym">Amphioxus lanceolatum</name>
    <dbReference type="NCBI Taxonomy" id="7740"/>
    <lineage>
        <taxon>Eukaryota</taxon>
        <taxon>Metazoa</taxon>
        <taxon>Chordata</taxon>
        <taxon>Cephalochordata</taxon>
        <taxon>Leptocardii</taxon>
        <taxon>Amphioxiformes</taxon>
        <taxon>Branchiostomatidae</taxon>
        <taxon>Branchiostoma</taxon>
    </lineage>
</organism>
<keyword evidence="5 8" id="KW-1133">Transmembrane helix</keyword>